<evidence type="ECO:0000313" key="2">
    <source>
        <dbReference type="EMBL" id="ACO66551.1"/>
    </source>
</evidence>
<feature type="region of interest" description="Disordered" evidence="1">
    <location>
        <begin position="307"/>
        <end position="328"/>
    </location>
</feature>
<feature type="compositionally biased region" description="Pro residues" evidence="1">
    <location>
        <begin position="159"/>
        <end position="169"/>
    </location>
</feature>
<keyword evidence="3" id="KW-1185">Reference proteome</keyword>
<name>C1EEK1_MICCC</name>
<sequence length="359" mass="37486">MACVSNLPVVGAPRGTSASGSRRRNARIMNRIHHSRLVSTGSKFVCGGVGVVDRDAMTAEATAASEYVAATWPETKSSMRHCVVDTRGEHFLYQFSEDKPDGLRIATFKAAGVCVYMSRLAKNLEVAAVPEKEEVIVTTETVPEPIESVVEPVANVAPSIPPTPVPEPETPSARDITSKPPTASFGENAGKSGAAVFERGGGIASWHGWTEGYELDLVLEVDVPAEKSTDPIAAGVSSVSRGRQALKSGAAVFGDGVGTITFSEAQLQTAVFEPEPAAPPKPMLTVGEARSVSSGGVAFEGGAGVGGARWRSPNAPEKVSESTAGAADASTQRKVDVQTVVVWGLCAAIFAYKIFFARV</sequence>
<reference evidence="2 3" key="1">
    <citation type="journal article" date="2009" name="Science">
        <title>Green evolution and dynamic adaptations revealed by genomes of the marine picoeukaryotes Micromonas.</title>
        <authorList>
            <person name="Worden A.Z."/>
            <person name="Lee J.H."/>
            <person name="Mock T."/>
            <person name="Rouze P."/>
            <person name="Simmons M.P."/>
            <person name="Aerts A.L."/>
            <person name="Allen A.E."/>
            <person name="Cuvelier M.L."/>
            <person name="Derelle E."/>
            <person name="Everett M.V."/>
            <person name="Foulon E."/>
            <person name="Grimwood J."/>
            <person name="Gundlach H."/>
            <person name="Henrissat B."/>
            <person name="Napoli C."/>
            <person name="McDonald S.M."/>
            <person name="Parker M.S."/>
            <person name="Rombauts S."/>
            <person name="Salamov A."/>
            <person name="Von Dassow P."/>
            <person name="Badger J.H."/>
            <person name="Coutinho P.M."/>
            <person name="Demir E."/>
            <person name="Dubchak I."/>
            <person name="Gentemann C."/>
            <person name="Eikrem W."/>
            <person name="Gready J.E."/>
            <person name="John U."/>
            <person name="Lanier W."/>
            <person name="Lindquist E.A."/>
            <person name="Lucas S."/>
            <person name="Mayer K.F."/>
            <person name="Moreau H."/>
            <person name="Not F."/>
            <person name="Otillar R."/>
            <person name="Panaud O."/>
            <person name="Pangilinan J."/>
            <person name="Paulsen I."/>
            <person name="Piegu B."/>
            <person name="Poliakov A."/>
            <person name="Robbens S."/>
            <person name="Schmutz J."/>
            <person name="Toulza E."/>
            <person name="Wyss T."/>
            <person name="Zelensky A."/>
            <person name="Zhou K."/>
            <person name="Armbrust E.V."/>
            <person name="Bhattacharya D."/>
            <person name="Goodenough U.W."/>
            <person name="Van de Peer Y."/>
            <person name="Grigoriev I.V."/>
        </authorList>
    </citation>
    <scope>NUCLEOTIDE SEQUENCE [LARGE SCALE GENOMIC DNA]</scope>
    <source>
        <strain evidence="3">RCC299 / NOUM17</strain>
    </source>
</reference>
<accession>C1EEK1</accession>
<dbReference type="OrthoDB" id="10676909at2759"/>
<gene>
    <name evidence="2" type="ORF">MICPUN_103166</name>
</gene>
<evidence type="ECO:0000313" key="3">
    <source>
        <dbReference type="Proteomes" id="UP000002009"/>
    </source>
</evidence>
<dbReference type="EMBL" id="CP001330">
    <property type="protein sequence ID" value="ACO66551.1"/>
    <property type="molecule type" value="Genomic_DNA"/>
</dbReference>
<dbReference type="AlphaFoldDB" id="C1EEK1"/>
<proteinExistence type="predicted"/>
<dbReference type="Proteomes" id="UP000002009">
    <property type="component" value="Chromosome 11"/>
</dbReference>
<feature type="region of interest" description="Disordered" evidence="1">
    <location>
        <begin position="157"/>
        <end position="188"/>
    </location>
</feature>
<dbReference type="OMA" id="MACIASQ"/>
<dbReference type="KEGG" id="mis:MICPUN_103166"/>
<evidence type="ECO:0000256" key="1">
    <source>
        <dbReference type="SAM" id="MobiDB-lite"/>
    </source>
</evidence>
<dbReference type="InParanoid" id="C1EEK1"/>
<protein>
    <submittedName>
        <fullName evidence="2">Uncharacterized protein</fullName>
    </submittedName>
</protein>
<dbReference type="RefSeq" id="XP_002505293.1">
    <property type="nucleotide sequence ID" value="XM_002505247.1"/>
</dbReference>
<dbReference type="GeneID" id="8247715"/>
<organism evidence="2 3">
    <name type="scientific">Micromonas commoda (strain RCC299 / NOUM17 / CCMP2709)</name>
    <name type="common">Picoplanktonic green alga</name>
    <dbReference type="NCBI Taxonomy" id="296587"/>
    <lineage>
        <taxon>Eukaryota</taxon>
        <taxon>Viridiplantae</taxon>
        <taxon>Chlorophyta</taxon>
        <taxon>Mamiellophyceae</taxon>
        <taxon>Mamiellales</taxon>
        <taxon>Mamiellaceae</taxon>
        <taxon>Micromonas</taxon>
    </lineage>
</organism>